<keyword evidence="3" id="KW-1185">Reference proteome</keyword>
<evidence type="ECO:0008006" key="4">
    <source>
        <dbReference type="Google" id="ProtNLM"/>
    </source>
</evidence>
<dbReference type="eggNOG" id="ENOG503360G">
    <property type="taxonomic scope" value="Bacteria"/>
</dbReference>
<feature type="signal peptide" evidence="1">
    <location>
        <begin position="1"/>
        <end position="18"/>
    </location>
</feature>
<dbReference type="AlphaFoldDB" id="E3BKT7"/>
<feature type="chain" id="PRO_5003167445" description="Peptidoglycan binding protein CsiV" evidence="1">
    <location>
        <begin position="19"/>
        <end position="256"/>
    </location>
</feature>
<evidence type="ECO:0000256" key="1">
    <source>
        <dbReference type="SAM" id="SignalP"/>
    </source>
</evidence>
<name>E3BKT7_9VIBR</name>
<dbReference type="EMBL" id="AEIU01000075">
    <property type="protein sequence ID" value="EFP96281.1"/>
    <property type="molecule type" value="Genomic_DNA"/>
</dbReference>
<comment type="caution">
    <text evidence="2">The sequence shown here is derived from an EMBL/GenBank/DDBJ whole genome shotgun (WGS) entry which is preliminary data.</text>
</comment>
<dbReference type="OrthoDB" id="5566524at2"/>
<keyword evidence="1" id="KW-0732">Signal</keyword>
<accession>E3BKT7</accession>
<organism evidence="2 3">
    <name type="scientific">Vibrio caribbeanicus ATCC BAA-2122</name>
    <dbReference type="NCBI Taxonomy" id="796620"/>
    <lineage>
        <taxon>Bacteria</taxon>
        <taxon>Pseudomonadati</taxon>
        <taxon>Pseudomonadota</taxon>
        <taxon>Gammaproteobacteria</taxon>
        <taxon>Vibrionales</taxon>
        <taxon>Vibrionaceae</taxon>
        <taxon>Vibrio</taxon>
    </lineage>
</organism>
<proteinExistence type="predicted"/>
<dbReference type="Proteomes" id="UP000002943">
    <property type="component" value="Unassembled WGS sequence"/>
</dbReference>
<gene>
    <name evidence="2" type="ORF">VIBC2010_11969</name>
</gene>
<protein>
    <recommendedName>
        <fullName evidence="4">Peptidoglycan binding protein CsiV</fullName>
    </recommendedName>
</protein>
<evidence type="ECO:0000313" key="2">
    <source>
        <dbReference type="EMBL" id="EFP96281.1"/>
    </source>
</evidence>
<dbReference type="Pfam" id="PF10972">
    <property type="entry name" value="CsiV"/>
    <property type="match status" value="1"/>
</dbReference>
<evidence type="ECO:0000313" key="3">
    <source>
        <dbReference type="Proteomes" id="UP000002943"/>
    </source>
</evidence>
<dbReference type="InterPro" id="IPR021241">
    <property type="entry name" value="CsiV"/>
</dbReference>
<reference evidence="2 3" key="1">
    <citation type="journal article" date="2012" name="Int. J. Syst. Evol. Microbiol.">
        <title>Vibrio caribbeanicus sp. nov., isolated from the marine sponge Scleritoderma cyanea.</title>
        <authorList>
            <person name="Hoffmann M."/>
            <person name="Monday S.R."/>
            <person name="Allard M.W."/>
            <person name="Strain E.A."/>
            <person name="Whittaker P."/>
            <person name="Naum M."/>
            <person name="McCarthy P.J."/>
            <person name="Lopez J.V."/>
            <person name="Fischer M."/>
            <person name="Brown E.W."/>
        </authorList>
    </citation>
    <scope>NUCLEOTIDE SEQUENCE [LARGE SCALE GENOMIC DNA]</scope>
    <source>
        <strain evidence="2 3">ATCC BAA-2122</strain>
    </source>
</reference>
<dbReference type="RefSeq" id="WP_009601663.1">
    <property type="nucleotide sequence ID" value="NZ_AEIU01000075.1"/>
</dbReference>
<sequence length="256" mass="29432">MKILVPLLFMLFAMPALAERQFDIEVVIFKRAIDAEKTNESWPQNLPSIEFKNSGSLNDSNYRARKGVVMLPASEYKLNDQVTKLSQHAGFKVLMHKAWRQGDKGRYGSPSFHIKAGKDFSKRFNEDGTIRLNTPAVSNEGITEQSIPKPIPQLEGKLQIFVEHYLYADLELDLKAPGTRSLGFLPQEFNESNIQPSFNNQVTHVGMMEEIAPSIHEEEFLQTFRMDQKRRMRSNETHYLDHPLMGVLIQVRRVNQ</sequence>
<dbReference type="STRING" id="796620.VIBC2010_11969"/>